<protein>
    <submittedName>
        <fullName evidence="2">Uncharacterized protein</fullName>
    </submittedName>
</protein>
<keyword evidence="1" id="KW-0472">Membrane</keyword>
<evidence type="ECO:0000313" key="2">
    <source>
        <dbReference type="EMBL" id="RWR77409.1"/>
    </source>
</evidence>
<comment type="caution">
    <text evidence="2">The sequence shown here is derived from an EMBL/GenBank/DDBJ whole genome shotgun (WGS) entry which is preliminary data.</text>
</comment>
<organism evidence="2 3">
    <name type="scientific">Cinnamomum micranthum f. kanehirae</name>
    <dbReference type="NCBI Taxonomy" id="337451"/>
    <lineage>
        <taxon>Eukaryota</taxon>
        <taxon>Viridiplantae</taxon>
        <taxon>Streptophyta</taxon>
        <taxon>Embryophyta</taxon>
        <taxon>Tracheophyta</taxon>
        <taxon>Spermatophyta</taxon>
        <taxon>Magnoliopsida</taxon>
        <taxon>Magnoliidae</taxon>
        <taxon>Laurales</taxon>
        <taxon>Lauraceae</taxon>
        <taxon>Cinnamomum</taxon>
    </lineage>
</organism>
<sequence>MEKEGTKIQPRPKEKDLLLNFAVWGLFMWAFVTMSLNIIMSHDFTFAGRSIIFTRSDVITEYLYETTSPEILEPIKVGDETREMEEAEVLDWNENEVPAKMTRSRKMVLQRSPGSEIAGISKRNG</sequence>
<evidence type="ECO:0000256" key="1">
    <source>
        <dbReference type="SAM" id="Phobius"/>
    </source>
</evidence>
<keyword evidence="1" id="KW-0812">Transmembrane</keyword>
<gene>
    <name evidence="2" type="ORF">CKAN_00589400</name>
</gene>
<name>A0A443NFZ5_9MAGN</name>
<dbReference type="OrthoDB" id="10376727at2759"/>
<evidence type="ECO:0000313" key="3">
    <source>
        <dbReference type="Proteomes" id="UP000283530"/>
    </source>
</evidence>
<reference evidence="2 3" key="1">
    <citation type="journal article" date="2019" name="Nat. Plants">
        <title>Stout camphor tree genome fills gaps in understanding of flowering plant genome evolution.</title>
        <authorList>
            <person name="Chaw S.M."/>
            <person name="Liu Y.C."/>
            <person name="Wu Y.W."/>
            <person name="Wang H.Y."/>
            <person name="Lin C.I."/>
            <person name="Wu C.S."/>
            <person name="Ke H.M."/>
            <person name="Chang L.Y."/>
            <person name="Hsu C.Y."/>
            <person name="Yang H.T."/>
            <person name="Sudianto E."/>
            <person name="Hsu M.H."/>
            <person name="Wu K.P."/>
            <person name="Wang L.N."/>
            <person name="Leebens-Mack J.H."/>
            <person name="Tsai I.J."/>
        </authorList>
    </citation>
    <scope>NUCLEOTIDE SEQUENCE [LARGE SCALE GENOMIC DNA]</scope>
    <source>
        <strain evidence="3">cv. Chaw 1501</strain>
        <tissue evidence="2">Young leaves</tissue>
    </source>
</reference>
<dbReference type="EMBL" id="QPKB01000002">
    <property type="protein sequence ID" value="RWR77409.1"/>
    <property type="molecule type" value="Genomic_DNA"/>
</dbReference>
<keyword evidence="1" id="KW-1133">Transmembrane helix</keyword>
<feature type="transmembrane region" description="Helical" evidence="1">
    <location>
        <begin position="21"/>
        <end position="40"/>
    </location>
</feature>
<dbReference type="Proteomes" id="UP000283530">
    <property type="component" value="Unassembled WGS sequence"/>
</dbReference>
<keyword evidence="3" id="KW-1185">Reference proteome</keyword>
<proteinExistence type="predicted"/>
<accession>A0A443NFZ5</accession>
<dbReference type="AlphaFoldDB" id="A0A443NFZ5"/>